<dbReference type="EMBL" id="HBIZ01028085">
    <property type="protein sequence ID" value="CAE0765230.1"/>
    <property type="molecule type" value="Transcribed_RNA"/>
</dbReference>
<dbReference type="AlphaFoldDB" id="A0A6S9W5U8"/>
<gene>
    <name evidence="1" type="ORF">PCAR00345_LOCUS17834</name>
    <name evidence="2" type="ORF">PCAR00345_LOCUS17842</name>
    <name evidence="3" type="ORF">PCAR00345_LOCUS17847</name>
</gene>
<evidence type="ECO:0000313" key="3">
    <source>
        <dbReference type="EMBL" id="CAE0765235.1"/>
    </source>
</evidence>
<evidence type="ECO:0000313" key="2">
    <source>
        <dbReference type="EMBL" id="CAE0765230.1"/>
    </source>
</evidence>
<accession>A0A6S9W5U8</accession>
<organism evidence="3">
    <name type="scientific">Chrysotila carterae</name>
    <name type="common">Marine alga</name>
    <name type="synonym">Syracosphaera carterae</name>
    <dbReference type="NCBI Taxonomy" id="13221"/>
    <lineage>
        <taxon>Eukaryota</taxon>
        <taxon>Haptista</taxon>
        <taxon>Haptophyta</taxon>
        <taxon>Prymnesiophyceae</taxon>
        <taxon>Isochrysidales</taxon>
        <taxon>Isochrysidaceae</taxon>
        <taxon>Chrysotila</taxon>
    </lineage>
</organism>
<dbReference type="EMBL" id="HBIZ01028077">
    <property type="protein sequence ID" value="CAE0765222.1"/>
    <property type="molecule type" value="Transcribed_RNA"/>
</dbReference>
<proteinExistence type="predicted"/>
<protein>
    <submittedName>
        <fullName evidence="3">Uncharacterized protein</fullName>
    </submittedName>
</protein>
<reference evidence="3" key="1">
    <citation type="submission" date="2021-01" db="EMBL/GenBank/DDBJ databases">
        <authorList>
            <person name="Corre E."/>
            <person name="Pelletier E."/>
            <person name="Niang G."/>
            <person name="Scheremetjew M."/>
            <person name="Finn R."/>
            <person name="Kale V."/>
            <person name="Holt S."/>
            <person name="Cochrane G."/>
            <person name="Meng A."/>
            <person name="Brown T."/>
            <person name="Cohen L."/>
        </authorList>
    </citation>
    <scope>NUCLEOTIDE SEQUENCE</scope>
    <source>
        <strain evidence="3">CCMP645</strain>
    </source>
</reference>
<dbReference type="EMBL" id="HBIZ01028093">
    <property type="protein sequence ID" value="CAE0765235.1"/>
    <property type="molecule type" value="Transcribed_RNA"/>
</dbReference>
<name>A0A6S9W5U8_CHRCT</name>
<sequence>MSDSMRECLAAVHEWILDDVFYGGQVVTFEHGVELCAPRGAETLDADIFNVCMTQLDEKGSDFSFTPKDPETPLPKRVLRLRLPHCVPVEELHELVFTHRPDHCDDAQKELLLGGTFAFSGYADHIVYDFCSYALMFAAEYGNFTEAEDKRGQKFLTNGPRKRFVRATLINQCTNTTWEIAAVNTPPGRQEEEATARRRWTAGIGAATHAIFGLLSFRSDRADRNRREFGIGVPTRFGLRPLQTVRFVSDTAQQCDDLFVSVMASLRLHPWSPTERKFLRQNEKLLKGDELHFSDEDLNGLLPVA</sequence>
<evidence type="ECO:0000313" key="1">
    <source>
        <dbReference type="EMBL" id="CAE0765222.1"/>
    </source>
</evidence>